<dbReference type="Proteomes" id="UP000034471">
    <property type="component" value="Unassembled WGS sequence"/>
</dbReference>
<feature type="domain" description="DUF2207" evidence="3">
    <location>
        <begin position="1"/>
        <end position="164"/>
    </location>
</feature>
<feature type="transmembrane region" description="Helical" evidence="2">
    <location>
        <begin position="364"/>
        <end position="386"/>
    </location>
</feature>
<dbReference type="InterPro" id="IPR018702">
    <property type="entry name" value="DUF2207"/>
</dbReference>
<evidence type="ECO:0000259" key="4">
    <source>
        <dbReference type="Pfam" id="PF20990"/>
    </source>
</evidence>
<protein>
    <recommendedName>
        <fullName evidence="7">DUF2207 domain-containing protein</fullName>
    </recommendedName>
</protein>
<proteinExistence type="predicted"/>
<evidence type="ECO:0000256" key="2">
    <source>
        <dbReference type="SAM" id="Phobius"/>
    </source>
</evidence>
<sequence>DFSTEERHGIFRTIPYTKLNSEGKKFKMTFSQIFVVDENGQPYTFTNTDESGAITLKIGDPDVTITGKHTYVIRYQVSGALTYFSDHDELYWNVTGDEWDVPIALAQSSVTLPGQIYREQIQMDCFRGKRGTDDQCAQAVVGNTILFDSEALEPGDGMTIVAGFPKGVVAVLEPQEVTDFFETFIGRLVFIGLMIVGFFWYIAYPLWLPLKWWTEGRDPSTLRQLADRSGQVHSGVVRAWFDPPKINGRELTPAETGTLIDERVQTREIVALIIHLAQRGYFKIVEKNKKDFDLVKQDKPHRTDTLLTFEDNFITTVFKDKTHVSINKSTKLYTAVTSATDEIYEQTVKDGFFPENPEKVRSKYTIIAGVAVVTFNFFLSMTSAVFGQIMPRKTLEGVHASNTARSLKNFLESQKRQLTFQADKQMMFEKLLPYAIAFGVENKWAQRFKNLKMKNLAWYKGQGTTILTAAAFTHNLSNSFGSSFTSAITPTSSSSGFSSGFSGGSSGGGGGGGSW</sequence>
<keyword evidence="2" id="KW-0472">Membrane</keyword>
<name>A0A0G0JKP8_9BACT</name>
<dbReference type="Pfam" id="PF09972">
    <property type="entry name" value="DUF2207"/>
    <property type="match status" value="1"/>
</dbReference>
<feature type="region of interest" description="Disordered" evidence="1">
    <location>
        <begin position="491"/>
        <end position="515"/>
    </location>
</feature>
<evidence type="ECO:0008006" key="7">
    <source>
        <dbReference type="Google" id="ProtNLM"/>
    </source>
</evidence>
<feature type="transmembrane region" description="Helical" evidence="2">
    <location>
        <begin position="184"/>
        <end position="207"/>
    </location>
</feature>
<accession>A0A0G0JKP8</accession>
<feature type="domain" description="Predicted membrane protein YciQ-like C-terminal" evidence="4">
    <location>
        <begin position="240"/>
        <end position="448"/>
    </location>
</feature>
<dbReference type="Pfam" id="PF20990">
    <property type="entry name" value="DUF2207_C"/>
    <property type="match status" value="1"/>
</dbReference>
<keyword evidence="2" id="KW-1133">Transmembrane helix</keyword>
<comment type="caution">
    <text evidence="5">The sequence shown here is derived from an EMBL/GenBank/DDBJ whole genome shotgun (WGS) entry which is preliminary data.</text>
</comment>
<dbReference type="EMBL" id="LBTJ01000037">
    <property type="protein sequence ID" value="KKQ37319.1"/>
    <property type="molecule type" value="Genomic_DNA"/>
</dbReference>
<gene>
    <name evidence="5" type="ORF">US54_C0037G0007</name>
</gene>
<dbReference type="STRING" id="1618481.US54_C0037G0007"/>
<evidence type="ECO:0000256" key="1">
    <source>
        <dbReference type="SAM" id="MobiDB-lite"/>
    </source>
</evidence>
<dbReference type="AlphaFoldDB" id="A0A0G0JKP8"/>
<organism evidence="5 6">
    <name type="scientific">Candidatus Roizmanbacteria bacterium GW2011_GWA2_37_7</name>
    <dbReference type="NCBI Taxonomy" id="1618481"/>
    <lineage>
        <taxon>Bacteria</taxon>
        <taxon>Candidatus Roizmaniibacteriota</taxon>
    </lineage>
</organism>
<evidence type="ECO:0000259" key="3">
    <source>
        <dbReference type="Pfam" id="PF09972"/>
    </source>
</evidence>
<keyword evidence="2" id="KW-0812">Transmembrane</keyword>
<dbReference type="InterPro" id="IPR048389">
    <property type="entry name" value="YciQ-like_C"/>
</dbReference>
<feature type="non-terminal residue" evidence="5">
    <location>
        <position position="1"/>
    </location>
</feature>
<evidence type="ECO:0000313" key="6">
    <source>
        <dbReference type="Proteomes" id="UP000034471"/>
    </source>
</evidence>
<evidence type="ECO:0000313" key="5">
    <source>
        <dbReference type="EMBL" id="KKQ37319.1"/>
    </source>
</evidence>
<reference evidence="5 6" key="1">
    <citation type="journal article" date="2015" name="Nature">
        <title>rRNA introns, odd ribosomes, and small enigmatic genomes across a large radiation of phyla.</title>
        <authorList>
            <person name="Brown C.T."/>
            <person name="Hug L.A."/>
            <person name="Thomas B.C."/>
            <person name="Sharon I."/>
            <person name="Castelle C.J."/>
            <person name="Singh A."/>
            <person name="Wilkins M.J."/>
            <person name="Williams K.H."/>
            <person name="Banfield J.F."/>
        </authorList>
    </citation>
    <scope>NUCLEOTIDE SEQUENCE [LARGE SCALE GENOMIC DNA]</scope>
</reference>
<feature type="compositionally biased region" description="Gly residues" evidence="1">
    <location>
        <begin position="501"/>
        <end position="515"/>
    </location>
</feature>